<reference evidence="1 2" key="1">
    <citation type="submission" date="2019-11" db="EMBL/GenBank/DDBJ databases">
        <title>Growth characteristics of pneumococcus vary with the chemical composition of the capsule and with environmental conditions.</title>
        <authorList>
            <person name="Tothpal A."/>
            <person name="Desobry K."/>
            <person name="Joshi S."/>
            <person name="Wyllie A.L."/>
            <person name="Weinberger D.M."/>
        </authorList>
    </citation>
    <scope>NUCLEOTIDE SEQUENCE [LARGE SCALE GENOMIC DNA]</scope>
    <source>
        <strain evidence="2">pnumococcus15C</strain>
    </source>
</reference>
<dbReference type="EMBL" id="WNIB01000374">
    <property type="protein sequence ID" value="MTV91305.1"/>
    <property type="molecule type" value="Genomic_DNA"/>
</dbReference>
<feature type="non-terminal residue" evidence="1">
    <location>
        <position position="80"/>
    </location>
</feature>
<dbReference type="SUPFAM" id="SSF53756">
    <property type="entry name" value="UDP-Glycosyltransferase/glycogen phosphorylase"/>
    <property type="match status" value="1"/>
</dbReference>
<comment type="caution">
    <text evidence="1">The sequence shown here is derived from an EMBL/GenBank/DDBJ whole genome shotgun (WGS) entry which is preliminary data.</text>
</comment>
<evidence type="ECO:0000313" key="1">
    <source>
        <dbReference type="EMBL" id="MTV91305.1"/>
    </source>
</evidence>
<keyword evidence="1" id="KW-0378">Hydrolase</keyword>
<dbReference type="GO" id="GO:0016787">
    <property type="term" value="F:hydrolase activity"/>
    <property type="evidence" value="ECO:0007669"/>
    <property type="project" value="UniProtKB-KW"/>
</dbReference>
<accession>A0A6G2DNI0</accession>
<proteinExistence type="predicted"/>
<dbReference type="Proteomes" id="UP000476212">
    <property type="component" value="Unassembled WGS sequence"/>
</dbReference>
<sequence length="80" mass="9467">MKINFILPFKRMTGGIRVIYTYANYLIDQGHDVVCYVPMISYRGRNQTIFYRIKASLGNTLKNDNWFDKKFDLKRIPVVS</sequence>
<dbReference type="Gene3D" id="3.40.50.11090">
    <property type="match status" value="1"/>
</dbReference>
<evidence type="ECO:0000313" key="2">
    <source>
        <dbReference type="Proteomes" id="UP000476212"/>
    </source>
</evidence>
<protein>
    <submittedName>
        <fullName evidence="1">Glycoside hydrolase</fullName>
    </submittedName>
</protein>
<organism evidence="1 2">
    <name type="scientific">Streptococcus pneumoniae</name>
    <dbReference type="NCBI Taxonomy" id="1313"/>
    <lineage>
        <taxon>Bacteria</taxon>
        <taxon>Bacillati</taxon>
        <taxon>Bacillota</taxon>
        <taxon>Bacilli</taxon>
        <taxon>Lactobacillales</taxon>
        <taxon>Streptococcaceae</taxon>
        <taxon>Streptococcus</taxon>
    </lineage>
</organism>
<dbReference type="AlphaFoldDB" id="A0A6G2DNI0"/>
<name>A0A6G2DNI0_STREE</name>
<gene>
    <name evidence="1" type="ORF">GM544_12870</name>
</gene>